<accession>A0ABV3UDR7</accession>
<feature type="domain" description="Glycosyltransferase RgtA/B/C/D-like" evidence="9">
    <location>
        <begin position="1"/>
        <end position="60"/>
    </location>
</feature>
<evidence type="ECO:0000256" key="7">
    <source>
        <dbReference type="ARBA" id="ARBA00023136"/>
    </source>
</evidence>
<evidence type="ECO:0000313" key="10">
    <source>
        <dbReference type="EMBL" id="MEX3170839.1"/>
    </source>
</evidence>
<dbReference type="PANTHER" id="PTHR33908">
    <property type="entry name" value="MANNOSYLTRANSFERASE YKCB-RELATED"/>
    <property type="match status" value="1"/>
</dbReference>
<name>A0ABV3UDR7_9GAMM</name>
<protein>
    <submittedName>
        <fullName evidence="10">Glycosyltransferase family 39 protein</fullName>
        <ecNumber evidence="10">2.4.-.-</ecNumber>
    </submittedName>
</protein>
<evidence type="ECO:0000256" key="1">
    <source>
        <dbReference type="ARBA" id="ARBA00004651"/>
    </source>
</evidence>
<evidence type="ECO:0000256" key="3">
    <source>
        <dbReference type="ARBA" id="ARBA00022676"/>
    </source>
</evidence>
<reference evidence="10 11" key="1">
    <citation type="submission" date="2024-07" db="EMBL/GenBank/DDBJ databases">
        <title>Genomes of novel Serratia strains from suburban soil.</title>
        <authorList>
            <person name="Markert E.X."/>
            <person name="Severe K."/>
            <person name="Severe L."/>
            <person name="Twing K.I."/>
            <person name="Ward L.M."/>
        </authorList>
    </citation>
    <scope>NUCLEOTIDE SEQUENCE [LARGE SCALE GENOMIC DNA]</scope>
    <source>
        <strain evidence="10 11">3C-UT</strain>
    </source>
</reference>
<keyword evidence="2" id="KW-1003">Cell membrane</keyword>
<dbReference type="Pfam" id="PF13231">
    <property type="entry name" value="PMT_2"/>
    <property type="match status" value="1"/>
</dbReference>
<dbReference type="RefSeq" id="WP_368453115.1">
    <property type="nucleotide sequence ID" value="NZ_JBFQXQ010000001.1"/>
</dbReference>
<organism evidence="10 11">
    <name type="scientific">Serratia quinivorans</name>
    <dbReference type="NCBI Taxonomy" id="137545"/>
    <lineage>
        <taxon>Bacteria</taxon>
        <taxon>Pseudomonadati</taxon>
        <taxon>Pseudomonadota</taxon>
        <taxon>Gammaproteobacteria</taxon>
        <taxon>Enterobacterales</taxon>
        <taxon>Yersiniaceae</taxon>
        <taxon>Serratia</taxon>
    </lineage>
</organism>
<comment type="subcellular location">
    <subcellularLocation>
        <location evidence="1">Cell membrane</location>
        <topology evidence="1">Multi-pass membrane protein</topology>
    </subcellularLocation>
</comment>
<sequence length="86" mass="9316">MLLFGDSILAVQSLSMLFGVVTVALVIKLTRWLANERAALLAGGLMAMMPMAVRYSQEARMYALMGTLAGSHKWYCAICPPCSGVF</sequence>
<evidence type="ECO:0000313" key="11">
    <source>
        <dbReference type="Proteomes" id="UP001558101"/>
    </source>
</evidence>
<comment type="caution">
    <text evidence="10">The sequence shown here is derived from an EMBL/GenBank/DDBJ whole genome shotgun (WGS) entry which is preliminary data.</text>
</comment>
<evidence type="ECO:0000259" key="9">
    <source>
        <dbReference type="Pfam" id="PF13231"/>
    </source>
</evidence>
<keyword evidence="4 10" id="KW-0808">Transferase</keyword>
<dbReference type="GO" id="GO:0016757">
    <property type="term" value="F:glycosyltransferase activity"/>
    <property type="evidence" value="ECO:0007669"/>
    <property type="project" value="UniProtKB-KW"/>
</dbReference>
<keyword evidence="7 8" id="KW-0472">Membrane</keyword>
<keyword evidence="6 8" id="KW-1133">Transmembrane helix</keyword>
<proteinExistence type="predicted"/>
<feature type="transmembrane region" description="Helical" evidence="8">
    <location>
        <begin position="7"/>
        <end position="27"/>
    </location>
</feature>
<evidence type="ECO:0000256" key="8">
    <source>
        <dbReference type="SAM" id="Phobius"/>
    </source>
</evidence>
<dbReference type="PANTHER" id="PTHR33908:SF3">
    <property type="entry name" value="UNDECAPRENYL PHOSPHATE-ALPHA-4-AMINO-4-DEOXY-L-ARABINOSE ARABINOSYL TRANSFERASE"/>
    <property type="match status" value="1"/>
</dbReference>
<evidence type="ECO:0000256" key="5">
    <source>
        <dbReference type="ARBA" id="ARBA00022692"/>
    </source>
</evidence>
<dbReference type="EC" id="2.4.-.-" evidence="10"/>
<dbReference type="InterPro" id="IPR050297">
    <property type="entry name" value="LipidA_mod_glycosyltrf_83"/>
</dbReference>
<evidence type="ECO:0000256" key="2">
    <source>
        <dbReference type="ARBA" id="ARBA00022475"/>
    </source>
</evidence>
<dbReference type="Proteomes" id="UP001558101">
    <property type="component" value="Unassembled WGS sequence"/>
</dbReference>
<dbReference type="InterPro" id="IPR038731">
    <property type="entry name" value="RgtA/B/C-like"/>
</dbReference>
<keyword evidence="5 8" id="KW-0812">Transmembrane</keyword>
<keyword evidence="11" id="KW-1185">Reference proteome</keyword>
<evidence type="ECO:0000256" key="6">
    <source>
        <dbReference type="ARBA" id="ARBA00022989"/>
    </source>
</evidence>
<dbReference type="EMBL" id="JBFQXQ010000001">
    <property type="protein sequence ID" value="MEX3170839.1"/>
    <property type="molecule type" value="Genomic_DNA"/>
</dbReference>
<gene>
    <name evidence="10" type="ORF">AB4M04_01920</name>
</gene>
<keyword evidence="3 10" id="KW-0328">Glycosyltransferase</keyword>
<evidence type="ECO:0000256" key="4">
    <source>
        <dbReference type="ARBA" id="ARBA00022679"/>
    </source>
</evidence>